<keyword evidence="3" id="KW-1185">Reference proteome</keyword>
<dbReference type="Proteomes" id="UP000596660">
    <property type="component" value="Unplaced"/>
</dbReference>
<dbReference type="GO" id="GO:0003676">
    <property type="term" value="F:nucleic acid binding"/>
    <property type="evidence" value="ECO:0007669"/>
    <property type="project" value="InterPro"/>
</dbReference>
<protein>
    <recommendedName>
        <fullName evidence="1">RNase H type-1 domain-containing protein</fullName>
    </recommendedName>
</protein>
<evidence type="ECO:0000313" key="3">
    <source>
        <dbReference type="Proteomes" id="UP000596660"/>
    </source>
</evidence>
<reference evidence="2" key="1">
    <citation type="journal article" date="2017" name="Nature">
        <title>The genome of Chenopodium quinoa.</title>
        <authorList>
            <person name="Jarvis D.E."/>
            <person name="Ho Y.S."/>
            <person name="Lightfoot D.J."/>
            <person name="Schmoeckel S.M."/>
            <person name="Li B."/>
            <person name="Borm T.J.A."/>
            <person name="Ohyanagi H."/>
            <person name="Mineta K."/>
            <person name="Michell C.T."/>
            <person name="Saber N."/>
            <person name="Kharbatia N.M."/>
            <person name="Rupper R.R."/>
            <person name="Sharp A.R."/>
            <person name="Dally N."/>
            <person name="Boughton B.A."/>
            <person name="Woo Y.H."/>
            <person name="Gao G."/>
            <person name="Schijlen E.G.W.M."/>
            <person name="Guo X."/>
            <person name="Momin A.A."/>
            <person name="Negrao S."/>
            <person name="Al-Babili S."/>
            <person name="Gehring C."/>
            <person name="Roessner U."/>
            <person name="Jung C."/>
            <person name="Murphy K."/>
            <person name="Arold S.T."/>
            <person name="Gojobori T."/>
            <person name="van der Linden C.G."/>
            <person name="van Loo E.N."/>
            <person name="Jellen E.N."/>
            <person name="Maughan P.J."/>
            <person name="Tester M."/>
        </authorList>
    </citation>
    <scope>NUCLEOTIDE SEQUENCE [LARGE SCALE GENOMIC DNA]</scope>
    <source>
        <strain evidence="2">cv. PI 614886</strain>
    </source>
</reference>
<sequence>MKDVVVDVVATTCLNIQGMFDVDIVEAMAMRHALTIAMQAGFAIVATRGVVREFLLLGSVFGKRCSSRDLVRWRADGCRVVRWDSVGYVLCCGVAQGPEKWDTKVAEANEILWGLKLALDEGIDKLVVETGK</sequence>
<accession>A0A803MZ54</accession>
<dbReference type="Pfam" id="PF13456">
    <property type="entry name" value="RVT_3"/>
    <property type="match status" value="1"/>
</dbReference>
<name>A0A803MZ54_CHEQI</name>
<dbReference type="AlphaFoldDB" id="A0A803MZ54"/>
<proteinExistence type="predicted"/>
<reference evidence="2" key="2">
    <citation type="submission" date="2021-03" db="UniProtKB">
        <authorList>
            <consortium name="EnsemblPlants"/>
        </authorList>
    </citation>
    <scope>IDENTIFICATION</scope>
</reference>
<dbReference type="GO" id="GO:0004523">
    <property type="term" value="F:RNA-DNA hybrid ribonuclease activity"/>
    <property type="evidence" value="ECO:0007669"/>
    <property type="project" value="InterPro"/>
</dbReference>
<organism evidence="2 3">
    <name type="scientific">Chenopodium quinoa</name>
    <name type="common">Quinoa</name>
    <dbReference type="NCBI Taxonomy" id="63459"/>
    <lineage>
        <taxon>Eukaryota</taxon>
        <taxon>Viridiplantae</taxon>
        <taxon>Streptophyta</taxon>
        <taxon>Embryophyta</taxon>
        <taxon>Tracheophyta</taxon>
        <taxon>Spermatophyta</taxon>
        <taxon>Magnoliopsida</taxon>
        <taxon>eudicotyledons</taxon>
        <taxon>Gunneridae</taxon>
        <taxon>Pentapetalae</taxon>
        <taxon>Caryophyllales</taxon>
        <taxon>Chenopodiaceae</taxon>
        <taxon>Chenopodioideae</taxon>
        <taxon>Atripliceae</taxon>
        <taxon>Chenopodium</taxon>
    </lineage>
</organism>
<feature type="domain" description="RNase H type-1" evidence="1">
    <location>
        <begin position="77"/>
        <end position="131"/>
    </location>
</feature>
<dbReference type="InterPro" id="IPR002156">
    <property type="entry name" value="RNaseH_domain"/>
</dbReference>
<dbReference type="EnsemblPlants" id="AUR62037631-RA">
    <property type="protein sequence ID" value="AUR62037631-RA:cds"/>
    <property type="gene ID" value="AUR62037631"/>
</dbReference>
<dbReference type="Gramene" id="AUR62037631-RA">
    <property type="protein sequence ID" value="AUR62037631-RA:cds"/>
    <property type="gene ID" value="AUR62037631"/>
</dbReference>
<evidence type="ECO:0000313" key="2">
    <source>
        <dbReference type="EnsemblPlants" id="AUR62037631-RA:cds"/>
    </source>
</evidence>
<evidence type="ECO:0000259" key="1">
    <source>
        <dbReference type="Pfam" id="PF13456"/>
    </source>
</evidence>